<dbReference type="GO" id="GO:0005524">
    <property type="term" value="F:ATP binding"/>
    <property type="evidence" value="ECO:0007669"/>
    <property type="project" value="UniProtKB-KW"/>
</dbReference>
<protein>
    <recommendedName>
        <fullName evidence="6">Protein kinase domain-containing protein</fullName>
    </recommendedName>
</protein>
<keyword evidence="4" id="KW-0067">ATP-binding</keyword>
<dbReference type="PROSITE" id="PS50011">
    <property type="entry name" value="PROTEIN_KINASE_DOM"/>
    <property type="match status" value="1"/>
</dbReference>
<dbReference type="CDD" id="cd00180">
    <property type="entry name" value="PKc"/>
    <property type="match status" value="1"/>
</dbReference>
<dbReference type="RefSeq" id="XP_033393327.1">
    <property type="nucleotide sequence ID" value="XM_033546452.1"/>
</dbReference>
<dbReference type="GeneID" id="54303958"/>
<gene>
    <name evidence="7" type="ORF">K452DRAFT_361775</name>
</gene>
<name>A0A6A6B0A4_9PEZI</name>
<sequence length="605" mass="68184">MPTMSFVSDTSPPQNITVPRTPRLDVVSRMKTYFDTIDWEACRDQPLNVSDLPWDILPSLEHLRPSSRPPRDLGDGHMVTDEEIHVTEAIFREFQTHYIEAGAVPSSVADTFNGVQHRGKICLVLELIQQRELLDNFLKAGLMDSSLPFSLDKLTDLFKSHPEGERLSKLFATEQYRVVAREWPKGEHIDFQRLEPLPFRYIRSLSREWEMSVNEVEHLASKRKYAEKRWFSAAKSVRGRLMKEVEMMKRLDTRYHILELLGSYTRGNQMGLLLQLAECDLWQALTLSLSDRRKIISDATLWEAIGCLSTGLAHIHDCGIRHKDLKPQNILIRDGRLLYTDFGISRDISALTSSQTDGTQRGTPKYMAPELQNRGKSGRASDVFSLGCVLAEIYSTLIGCPPGSQDSVSALSPFHECIQDIQSWLKERFDDAKKDAAIKAEPNSYLIPDGYDSQLQAPLQVVVVQKTVLWIQTYAKMIQKDAECRPKIRDVLQALECMDTATCESCRKYGHSRTYVSTSHSTLMQIPFLQIHGLFPQRHTLVVFKTAPGASSNQRLLPGSVRETSMRYIKADLLPSAVNGGGGGSQIPSAPNGASLSLARLFSHH</sequence>
<dbReference type="OrthoDB" id="4062651at2759"/>
<dbReference type="AlphaFoldDB" id="A0A6A6B0A4"/>
<dbReference type="GO" id="GO:0005634">
    <property type="term" value="C:nucleus"/>
    <property type="evidence" value="ECO:0007669"/>
    <property type="project" value="TreeGrafter"/>
</dbReference>
<evidence type="ECO:0000256" key="5">
    <source>
        <dbReference type="ARBA" id="ARBA00037982"/>
    </source>
</evidence>
<organism evidence="7 8">
    <name type="scientific">Aplosporella prunicola CBS 121167</name>
    <dbReference type="NCBI Taxonomy" id="1176127"/>
    <lineage>
        <taxon>Eukaryota</taxon>
        <taxon>Fungi</taxon>
        <taxon>Dikarya</taxon>
        <taxon>Ascomycota</taxon>
        <taxon>Pezizomycotina</taxon>
        <taxon>Dothideomycetes</taxon>
        <taxon>Dothideomycetes incertae sedis</taxon>
        <taxon>Botryosphaeriales</taxon>
        <taxon>Aplosporellaceae</taxon>
        <taxon>Aplosporella</taxon>
    </lineage>
</organism>
<dbReference type="InterPro" id="IPR008271">
    <property type="entry name" value="Ser/Thr_kinase_AS"/>
</dbReference>
<evidence type="ECO:0000313" key="7">
    <source>
        <dbReference type="EMBL" id="KAF2137612.1"/>
    </source>
</evidence>
<evidence type="ECO:0000256" key="4">
    <source>
        <dbReference type="ARBA" id="ARBA00022840"/>
    </source>
</evidence>
<dbReference type="PANTHER" id="PTHR11042">
    <property type="entry name" value="EUKARYOTIC TRANSLATION INITIATION FACTOR 2-ALPHA KINASE EIF2-ALPHA KINASE -RELATED"/>
    <property type="match status" value="1"/>
</dbReference>
<keyword evidence="8" id="KW-1185">Reference proteome</keyword>
<accession>A0A6A6B0A4</accession>
<dbReference type="InterPro" id="IPR050339">
    <property type="entry name" value="CC_SR_Kinase"/>
</dbReference>
<reference evidence="7" key="1">
    <citation type="journal article" date="2020" name="Stud. Mycol.">
        <title>101 Dothideomycetes genomes: a test case for predicting lifestyles and emergence of pathogens.</title>
        <authorList>
            <person name="Haridas S."/>
            <person name="Albert R."/>
            <person name="Binder M."/>
            <person name="Bloem J."/>
            <person name="Labutti K."/>
            <person name="Salamov A."/>
            <person name="Andreopoulos B."/>
            <person name="Baker S."/>
            <person name="Barry K."/>
            <person name="Bills G."/>
            <person name="Bluhm B."/>
            <person name="Cannon C."/>
            <person name="Castanera R."/>
            <person name="Culley D."/>
            <person name="Daum C."/>
            <person name="Ezra D."/>
            <person name="Gonzalez J."/>
            <person name="Henrissat B."/>
            <person name="Kuo A."/>
            <person name="Liang C."/>
            <person name="Lipzen A."/>
            <person name="Lutzoni F."/>
            <person name="Magnuson J."/>
            <person name="Mondo S."/>
            <person name="Nolan M."/>
            <person name="Ohm R."/>
            <person name="Pangilinan J."/>
            <person name="Park H.-J."/>
            <person name="Ramirez L."/>
            <person name="Alfaro M."/>
            <person name="Sun H."/>
            <person name="Tritt A."/>
            <person name="Yoshinaga Y."/>
            <person name="Zwiers L.-H."/>
            <person name="Turgeon B."/>
            <person name="Goodwin S."/>
            <person name="Spatafora J."/>
            <person name="Crous P."/>
            <person name="Grigoriev I."/>
        </authorList>
    </citation>
    <scope>NUCLEOTIDE SEQUENCE</scope>
    <source>
        <strain evidence="7">CBS 121167</strain>
    </source>
</reference>
<evidence type="ECO:0000313" key="8">
    <source>
        <dbReference type="Proteomes" id="UP000799438"/>
    </source>
</evidence>
<comment type="similarity">
    <text evidence="5">Belongs to the protein kinase superfamily. Ser/Thr protein kinase family. GCN2 subfamily.</text>
</comment>
<dbReference type="SUPFAM" id="SSF56112">
    <property type="entry name" value="Protein kinase-like (PK-like)"/>
    <property type="match status" value="1"/>
</dbReference>
<dbReference type="InterPro" id="IPR011009">
    <property type="entry name" value="Kinase-like_dom_sf"/>
</dbReference>
<keyword evidence="3" id="KW-0418">Kinase</keyword>
<evidence type="ECO:0000259" key="6">
    <source>
        <dbReference type="PROSITE" id="PS50011"/>
    </source>
</evidence>
<evidence type="ECO:0000256" key="3">
    <source>
        <dbReference type="ARBA" id="ARBA00022777"/>
    </source>
</evidence>
<dbReference type="GO" id="GO:0005737">
    <property type="term" value="C:cytoplasm"/>
    <property type="evidence" value="ECO:0007669"/>
    <property type="project" value="TreeGrafter"/>
</dbReference>
<dbReference type="GO" id="GO:0004672">
    <property type="term" value="F:protein kinase activity"/>
    <property type="evidence" value="ECO:0007669"/>
    <property type="project" value="InterPro"/>
</dbReference>
<keyword evidence="2" id="KW-0547">Nucleotide-binding</keyword>
<evidence type="ECO:0000256" key="2">
    <source>
        <dbReference type="ARBA" id="ARBA00022741"/>
    </source>
</evidence>
<dbReference type="EMBL" id="ML995501">
    <property type="protein sequence ID" value="KAF2137612.1"/>
    <property type="molecule type" value="Genomic_DNA"/>
</dbReference>
<dbReference type="InterPro" id="IPR000719">
    <property type="entry name" value="Prot_kinase_dom"/>
</dbReference>
<feature type="domain" description="Protein kinase" evidence="6">
    <location>
        <begin position="199"/>
        <end position="498"/>
    </location>
</feature>
<dbReference type="SMART" id="SM00220">
    <property type="entry name" value="S_TKc"/>
    <property type="match status" value="1"/>
</dbReference>
<dbReference type="Gene3D" id="1.10.510.10">
    <property type="entry name" value="Transferase(Phosphotransferase) domain 1"/>
    <property type="match status" value="1"/>
</dbReference>
<proteinExistence type="inferred from homology"/>
<keyword evidence="1" id="KW-0808">Transferase</keyword>
<dbReference type="Pfam" id="PF00069">
    <property type="entry name" value="Pkinase"/>
    <property type="match status" value="1"/>
</dbReference>
<dbReference type="Proteomes" id="UP000799438">
    <property type="component" value="Unassembled WGS sequence"/>
</dbReference>
<dbReference type="PROSITE" id="PS00108">
    <property type="entry name" value="PROTEIN_KINASE_ST"/>
    <property type="match status" value="1"/>
</dbReference>
<evidence type="ECO:0000256" key="1">
    <source>
        <dbReference type="ARBA" id="ARBA00022679"/>
    </source>
</evidence>